<dbReference type="CDD" id="cd05795">
    <property type="entry name" value="Ribosomal_P0_L10e"/>
    <property type="match status" value="1"/>
</dbReference>
<dbReference type="InterPro" id="IPR001790">
    <property type="entry name" value="Ribosomal_uL10"/>
</dbReference>
<evidence type="ECO:0000313" key="10">
    <source>
        <dbReference type="Proteomes" id="UP000077066"/>
    </source>
</evidence>
<dbReference type="RefSeq" id="WP_066973180.1">
    <property type="nucleotide sequence ID" value="NZ_LWMT01000250.1"/>
</dbReference>
<keyword evidence="3 6" id="KW-0694">RNA-binding</keyword>
<gene>
    <name evidence="9" type="primary">rplJ</name>
    <name evidence="6" type="synonym">rpl10</name>
    <name evidence="6" type="synonym">rplP0</name>
    <name evidence="9" type="ORF">MBFIL_14680</name>
</gene>
<dbReference type="GO" id="GO:0000027">
    <property type="term" value="P:ribosomal large subunit assembly"/>
    <property type="evidence" value="ECO:0007669"/>
    <property type="project" value="TreeGrafter"/>
</dbReference>
<reference evidence="9 10" key="1">
    <citation type="submission" date="2016-04" db="EMBL/GenBank/DDBJ databases">
        <title>Genome sequence of Methanobrevibacter filiformis DSM 11501.</title>
        <authorList>
            <person name="Poehlein A."/>
            <person name="Seedorf H."/>
            <person name="Daniel R."/>
        </authorList>
    </citation>
    <scope>NUCLEOTIDE SEQUENCE [LARGE SCALE GENOMIC DNA]</scope>
    <source>
        <strain evidence="9 10">DSM 11501</strain>
    </source>
</reference>
<dbReference type="PATRIC" id="fig|55758.3.peg.1658"/>
<keyword evidence="5 6" id="KW-0687">Ribonucleoprotein</keyword>
<dbReference type="InterPro" id="IPR050323">
    <property type="entry name" value="Ribosomal_protein_uL10"/>
</dbReference>
<protein>
    <recommendedName>
        <fullName evidence="6">Large ribosomal subunit protein uL10</fullName>
    </recommendedName>
    <alternativeName>
        <fullName evidence="6">Acidic ribosomal protein P0 homolog</fullName>
    </alternativeName>
</protein>
<feature type="domain" description="Large ribosomal subunit protein uL10-like insertion" evidence="8">
    <location>
        <begin position="107"/>
        <end position="177"/>
    </location>
</feature>
<organism evidence="9 10">
    <name type="scientific">Methanobrevibacter filiformis</name>
    <dbReference type="NCBI Taxonomy" id="55758"/>
    <lineage>
        <taxon>Archaea</taxon>
        <taxon>Methanobacteriati</taxon>
        <taxon>Methanobacteriota</taxon>
        <taxon>Methanomada group</taxon>
        <taxon>Methanobacteria</taxon>
        <taxon>Methanobacteriales</taxon>
        <taxon>Methanobacteriaceae</taxon>
        <taxon>Methanobrevibacter</taxon>
    </lineage>
</organism>
<evidence type="ECO:0000256" key="4">
    <source>
        <dbReference type="ARBA" id="ARBA00022980"/>
    </source>
</evidence>
<dbReference type="GO" id="GO:0070180">
    <property type="term" value="F:large ribosomal subunit rRNA binding"/>
    <property type="evidence" value="ECO:0007669"/>
    <property type="project" value="UniProtKB-UniRule"/>
</dbReference>
<evidence type="ECO:0000259" key="8">
    <source>
        <dbReference type="Pfam" id="PF17777"/>
    </source>
</evidence>
<evidence type="ECO:0000256" key="1">
    <source>
        <dbReference type="ARBA" id="ARBA00008889"/>
    </source>
</evidence>
<keyword evidence="2 6" id="KW-0699">rRNA-binding</keyword>
<comment type="similarity">
    <text evidence="1 6">Belongs to the universal ribosomal protein uL10 family.</text>
</comment>
<dbReference type="InterPro" id="IPR043141">
    <property type="entry name" value="Ribosomal_uL10-like_sf"/>
</dbReference>
<evidence type="ECO:0000256" key="7">
    <source>
        <dbReference type="SAM" id="MobiDB-lite"/>
    </source>
</evidence>
<keyword evidence="4 6" id="KW-0689">Ribosomal protein</keyword>
<proteinExistence type="inferred from homology"/>
<accession>A0A166C5I6</accession>
<evidence type="ECO:0000313" key="9">
    <source>
        <dbReference type="EMBL" id="KZX11427.1"/>
    </source>
</evidence>
<dbReference type="Proteomes" id="UP000077066">
    <property type="component" value="Unassembled WGS sequence"/>
</dbReference>
<dbReference type="Pfam" id="PF17777">
    <property type="entry name" value="RL10P_insert"/>
    <property type="match status" value="1"/>
</dbReference>
<evidence type="ECO:0000256" key="5">
    <source>
        <dbReference type="ARBA" id="ARBA00023274"/>
    </source>
</evidence>
<dbReference type="Pfam" id="PF00466">
    <property type="entry name" value="Ribosomal_L10"/>
    <property type="match status" value="1"/>
</dbReference>
<comment type="function">
    <text evidence="6">Forms part of the ribosomal stalk, playing a central role in the interaction of the ribosome with GTP-bound translation factors.</text>
</comment>
<dbReference type="NCBIfam" id="NF003098">
    <property type="entry name" value="PRK04019.1-5"/>
    <property type="match status" value="1"/>
</dbReference>
<dbReference type="InterPro" id="IPR022909">
    <property type="entry name" value="Ribosomal_uL10_arc"/>
</dbReference>
<dbReference type="SUPFAM" id="SSF160369">
    <property type="entry name" value="Ribosomal protein L10-like"/>
    <property type="match status" value="1"/>
</dbReference>
<feature type="region of interest" description="Disordered" evidence="7">
    <location>
        <begin position="299"/>
        <end position="335"/>
    </location>
</feature>
<dbReference type="Gene3D" id="3.30.70.1730">
    <property type="match status" value="1"/>
</dbReference>
<dbReference type="PANTHER" id="PTHR45699">
    <property type="entry name" value="60S ACIDIC RIBOSOMAL PROTEIN P0"/>
    <property type="match status" value="1"/>
</dbReference>
<dbReference type="OrthoDB" id="30930at2157"/>
<sequence length="335" mass="35918">MAHIAEWKKDEVRDLKDLINSHDVIGIVDLLNIPSRQMQKMRQSLKDKALIRMSKKNLMELAFKESNKEKVIELSPFMEGQPAIVFTELNPFRLYKILEDSKTAAPAKAGSTAGSDIIVPAGDTGFEPGPFLGELQQVGVPAKIDKGKIVINKDHVIVKAGEVVSREVASTLTRLDILPMEVGIDLRAVFEEESIYTSDVLTIDEEQTLANVRAAFTGAFNLSVNAAIPTTKTISAIIGNAHSKAFNLGVNAAIVTDETTDVLLALAQSQLLAIASAISGSEDALSEKVSDLLANRPTAAVAAPSDAPKEEVVEEEEEEEATEEEAAAGLGALFG</sequence>
<dbReference type="PANTHER" id="PTHR45699:SF3">
    <property type="entry name" value="LARGE RIBOSOMAL SUBUNIT PROTEIN UL10"/>
    <property type="match status" value="1"/>
</dbReference>
<comment type="caution">
    <text evidence="9">The sequence shown here is derived from an EMBL/GenBank/DDBJ whole genome shotgun (WGS) entry which is preliminary data.</text>
</comment>
<dbReference type="InterPro" id="IPR043164">
    <property type="entry name" value="Ribosomal_uL10-like_insert_sf"/>
</dbReference>
<feature type="compositionally biased region" description="Acidic residues" evidence="7">
    <location>
        <begin position="312"/>
        <end position="326"/>
    </location>
</feature>
<dbReference type="GO" id="GO:0003735">
    <property type="term" value="F:structural constituent of ribosome"/>
    <property type="evidence" value="ECO:0007669"/>
    <property type="project" value="TreeGrafter"/>
</dbReference>
<dbReference type="STRING" id="55758.MBFIL_14680"/>
<evidence type="ECO:0000256" key="6">
    <source>
        <dbReference type="HAMAP-Rule" id="MF_00280"/>
    </source>
</evidence>
<dbReference type="AlphaFoldDB" id="A0A166C5I6"/>
<comment type="subunit">
    <text evidence="6">Part of the 50S ribosomal subunit. Forms part of the ribosomal stalk which helps the ribosome interact with GTP-bound translation factors. Forms a heptameric L10(L12)2(L12)2(L12)2 complex, where L10 forms an elongated spine to which the L12 dimers bind in a sequential fashion.</text>
</comment>
<name>A0A166C5I6_9EURY</name>
<dbReference type="GO" id="GO:0002181">
    <property type="term" value="P:cytoplasmic translation"/>
    <property type="evidence" value="ECO:0007669"/>
    <property type="project" value="TreeGrafter"/>
</dbReference>
<evidence type="ECO:0000256" key="3">
    <source>
        <dbReference type="ARBA" id="ARBA00022884"/>
    </source>
</evidence>
<dbReference type="Gene3D" id="3.90.105.20">
    <property type="match status" value="1"/>
</dbReference>
<dbReference type="HAMAP" id="MF_00280">
    <property type="entry name" value="Ribosomal_uL10_arch"/>
    <property type="match status" value="1"/>
</dbReference>
<dbReference type="Gene3D" id="6.10.140.760">
    <property type="match status" value="1"/>
</dbReference>
<evidence type="ECO:0000256" key="2">
    <source>
        <dbReference type="ARBA" id="ARBA00022730"/>
    </source>
</evidence>
<dbReference type="InterPro" id="IPR040637">
    <property type="entry name" value="Ribosomal_uL10-like_insert"/>
</dbReference>
<keyword evidence="10" id="KW-1185">Reference proteome</keyword>
<dbReference type="GO" id="GO:0022625">
    <property type="term" value="C:cytosolic large ribosomal subunit"/>
    <property type="evidence" value="ECO:0007669"/>
    <property type="project" value="TreeGrafter"/>
</dbReference>
<dbReference type="EMBL" id="LWMT01000250">
    <property type="protein sequence ID" value="KZX11427.1"/>
    <property type="molecule type" value="Genomic_DNA"/>
</dbReference>